<proteinExistence type="predicted"/>
<evidence type="ECO:0000313" key="2">
    <source>
        <dbReference type="EMBL" id="KAF5780188.1"/>
    </source>
</evidence>
<accession>A0A251T6L4</accession>
<dbReference type="InterPro" id="IPR058594">
    <property type="entry name" value="PB1-like_dom_pln"/>
</dbReference>
<name>A0A251T6L4_HELAN</name>
<keyword evidence="4" id="KW-1185">Reference proteome</keyword>
<dbReference type="EMBL" id="MNCJ02000326">
    <property type="protein sequence ID" value="KAF5780188.1"/>
    <property type="molecule type" value="Genomic_DNA"/>
</dbReference>
<evidence type="ECO:0000313" key="4">
    <source>
        <dbReference type="Proteomes" id="UP000215914"/>
    </source>
</evidence>
<reference evidence="3" key="2">
    <citation type="submission" date="2017-02" db="EMBL/GenBank/DDBJ databases">
        <title>Sunflower complete genome.</title>
        <authorList>
            <person name="Langlade N."/>
            <person name="Munos S."/>
        </authorList>
    </citation>
    <scope>NUCLEOTIDE SEQUENCE [LARGE SCALE GENOMIC DNA]</scope>
    <source>
        <tissue evidence="3">Leaves</tissue>
    </source>
</reference>
<dbReference type="Gramene" id="mRNA:HanXRQr2_Chr11g0469151">
    <property type="protein sequence ID" value="mRNA:HanXRQr2_Chr11g0469151"/>
    <property type="gene ID" value="HanXRQr2_Chr11g0469151"/>
</dbReference>
<reference evidence="2 4" key="1">
    <citation type="journal article" date="2017" name="Nature">
        <title>The sunflower genome provides insights into oil metabolism, flowering and Asterid evolution.</title>
        <authorList>
            <person name="Badouin H."/>
            <person name="Gouzy J."/>
            <person name="Grassa C.J."/>
            <person name="Murat F."/>
            <person name="Staton S.E."/>
            <person name="Cottret L."/>
            <person name="Lelandais-Briere C."/>
            <person name="Owens G.L."/>
            <person name="Carrere S."/>
            <person name="Mayjonade B."/>
            <person name="Legrand L."/>
            <person name="Gill N."/>
            <person name="Kane N.C."/>
            <person name="Bowers J.E."/>
            <person name="Hubner S."/>
            <person name="Bellec A."/>
            <person name="Berard A."/>
            <person name="Berges H."/>
            <person name="Blanchet N."/>
            <person name="Boniface M.C."/>
            <person name="Brunel D."/>
            <person name="Catrice O."/>
            <person name="Chaidir N."/>
            <person name="Claudel C."/>
            <person name="Donnadieu C."/>
            <person name="Faraut T."/>
            <person name="Fievet G."/>
            <person name="Helmstetter N."/>
            <person name="King M."/>
            <person name="Knapp S.J."/>
            <person name="Lai Z."/>
            <person name="Le Paslier M.C."/>
            <person name="Lippi Y."/>
            <person name="Lorenzon L."/>
            <person name="Mandel J.R."/>
            <person name="Marage G."/>
            <person name="Marchand G."/>
            <person name="Marquand E."/>
            <person name="Bret-Mestries E."/>
            <person name="Morien E."/>
            <person name="Nambeesan S."/>
            <person name="Nguyen T."/>
            <person name="Pegot-Espagnet P."/>
            <person name="Pouilly N."/>
            <person name="Raftis F."/>
            <person name="Sallet E."/>
            <person name="Schiex T."/>
            <person name="Thomas J."/>
            <person name="Vandecasteele C."/>
            <person name="Vares D."/>
            <person name="Vear F."/>
            <person name="Vautrin S."/>
            <person name="Crespi M."/>
            <person name="Mangin B."/>
            <person name="Burke J.M."/>
            <person name="Salse J."/>
            <person name="Munos S."/>
            <person name="Vincourt P."/>
            <person name="Rieseberg L.H."/>
            <person name="Langlade N.B."/>
        </authorList>
    </citation>
    <scope>NUCLEOTIDE SEQUENCE [LARGE SCALE GENOMIC DNA]</scope>
    <source>
        <strain evidence="4">cv. SF193</strain>
        <tissue evidence="2">Leaves</tissue>
    </source>
</reference>
<dbReference type="EMBL" id="CM007900">
    <property type="protein sequence ID" value="OTG06787.1"/>
    <property type="molecule type" value="Genomic_DNA"/>
</dbReference>
<feature type="domain" description="PB1-like" evidence="1">
    <location>
        <begin position="20"/>
        <end position="80"/>
    </location>
</feature>
<evidence type="ECO:0000259" key="1">
    <source>
        <dbReference type="Pfam" id="PF26130"/>
    </source>
</evidence>
<gene>
    <name evidence="3" type="ORF">HannXRQ_Chr11g0323151</name>
    <name evidence="2" type="ORF">HanXRQr2_Chr11g0469151</name>
</gene>
<reference evidence="2" key="3">
    <citation type="submission" date="2020-06" db="EMBL/GenBank/DDBJ databases">
        <title>Helianthus annuus Genome sequencing and assembly Release 2.</title>
        <authorList>
            <person name="Gouzy J."/>
            <person name="Langlade N."/>
            <person name="Munos S."/>
        </authorList>
    </citation>
    <scope>NUCLEOTIDE SEQUENCE</scope>
    <source>
        <tissue evidence="2">Leaves</tissue>
    </source>
</reference>
<organism evidence="3 4">
    <name type="scientific">Helianthus annuus</name>
    <name type="common">Common sunflower</name>
    <dbReference type="NCBI Taxonomy" id="4232"/>
    <lineage>
        <taxon>Eukaryota</taxon>
        <taxon>Viridiplantae</taxon>
        <taxon>Streptophyta</taxon>
        <taxon>Embryophyta</taxon>
        <taxon>Tracheophyta</taxon>
        <taxon>Spermatophyta</taxon>
        <taxon>Magnoliopsida</taxon>
        <taxon>eudicotyledons</taxon>
        <taxon>Gunneridae</taxon>
        <taxon>Pentapetalae</taxon>
        <taxon>asterids</taxon>
        <taxon>campanulids</taxon>
        <taxon>Asterales</taxon>
        <taxon>Asteraceae</taxon>
        <taxon>Asteroideae</taxon>
        <taxon>Heliantheae alliance</taxon>
        <taxon>Heliantheae</taxon>
        <taxon>Helianthus</taxon>
    </lineage>
</organism>
<protein>
    <recommendedName>
        <fullName evidence="1">PB1-like domain-containing protein</fullName>
    </recommendedName>
</protein>
<dbReference type="Proteomes" id="UP000215914">
    <property type="component" value="Chromosome 11"/>
</dbReference>
<dbReference type="InParanoid" id="A0A251T6L4"/>
<dbReference type="Pfam" id="PF26130">
    <property type="entry name" value="PB1-like"/>
    <property type="match status" value="1"/>
</dbReference>
<sequence>MIRQHLSQAEVVAFYMGFSNLFTIKLHHSSRFTRFLDMAYVEENCNFIDLQDEDKFSVHKLDCIVDKFGLLKNVERYYHFLVPGENLDLD</sequence>
<dbReference type="AlphaFoldDB" id="A0A251T6L4"/>
<evidence type="ECO:0000313" key="3">
    <source>
        <dbReference type="EMBL" id="OTG06787.1"/>
    </source>
</evidence>